<dbReference type="Proteomes" id="UP000009022">
    <property type="component" value="Unassembled WGS sequence"/>
</dbReference>
<dbReference type="EMBL" id="DS985247">
    <property type="protein sequence ID" value="EDV23610.1"/>
    <property type="molecule type" value="Genomic_DNA"/>
</dbReference>
<evidence type="ECO:0000256" key="1">
    <source>
        <dbReference type="SAM" id="MobiDB-lite"/>
    </source>
</evidence>
<proteinExistence type="predicted"/>
<dbReference type="HOGENOM" id="CLU_641481_0_0_1"/>
<organism evidence="3 4">
    <name type="scientific">Trichoplax adhaerens</name>
    <name type="common">Trichoplax reptans</name>
    <dbReference type="NCBI Taxonomy" id="10228"/>
    <lineage>
        <taxon>Eukaryota</taxon>
        <taxon>Metazoa</taxon>
        <taxon>Placozoa</taxon>
        <taxon>Uniplacotomia</taxon>
        <taxon>Trichoplacea</taxon>
        <taxon>Trichoplacidae</taxon>
        <taxon>Trichoplax</taxon>
    </lineage>
</organism>
<feature type="compositionally biased region" description="Basic and acidic residues" evidence="1">
    <location>
        <begin position="50"/>
        <end position="75"/>
    </location>
</feature>
<sequence>MGDDDHPYGLFNSYWTIIATSIMVMIVTIVVGFLCARNTSKSQDSQLSPSDKDVEKTTASDTSRKQPESSNDKTTKSTVTSDSIPPQVSKPSSSSQSRPKLKSKSNAPVLESDRATATAAVDSPPAMTSNQKEANNSDKSSVLKETDILDDDYPTQSPASNSDQETTISVSTQDKTNSIESPYANVSSTMSKLQFKDATPSENTSTVTNPVAKPNRSAPITGKQPVNNSSIANRKLPDIPRIKNPDVIYAQIIKTRPISIDCSTTSVSKLMEESSTYRGRVGRSKTLNPRSVSSPYPPRSPWAEDDLALSQSIQSKTLENKLAPGASPLTDNPENSATTATAKKISYSLKDIDSSGYAIIKKKISSLVTMPANITNDDLENNVVKVEDIETFGMGSKEEEPYEDVDKLLSIKQIEVIQDKSNDDIASN</sequence>
<keyword evidence="4" id="KW-1185">Reference proteome</keyword>
<accession>B3S299</accession>
<protein>
    <submittedName>
        <fullName evidence="3">Uncharacterized protein</fullName>
    </submittedName>
</protein>
<dbReference type="PhylomeDB" id="B3S299"/>
<dbReference type="AlphaFoldDB" id="B3S299"/>
<dbReference type="RefSeq" id="XP_002114520.1">
    <property type="nucleotide sequence ID" value="XM_002114484.1"/>
</dbReference>
<keyword evidence="2" id="KW-1133">Transmembrane helix</keyword>
<keyword evidence="2" id="KW-0812">Transmembrane</keyword>
<feature type="compositionally biased region" description="Polar residues" evidence="1">
    <location>
        <begin position="154"/>
        <end position="192"/>
    </location>
</feature>
<feature type="region of interest" description="Disordered" evidence="1">
    <location>
        <begin position="40"/>
        <end position="237"/>
    </location>
</feature>
<dbReference type="KEGG" id="tad:TRIADDRAFT_58428"/>
<feature type="compositionally biased region" description="Polar residues" evidence="1">
    <location>
        <begin position="126"/>
        <end position="140"/>
    </location>
</feature>
<evidence type="ECO:0000256" key="2">
    <source>
        <dbReference type="SAM" id="Phobius"/>
    </source>
</evidence>
<feature type="transmembrane region" description="Helical" evidence="2">
    <location>
        <begin position="14"/>
        <end position="36"/>
    </location>
</feature>
<feature type="region of interest" description="Disordered" evidence="1">
    <location>
        <begin position="271"/>
        <end position="303"/>
    </location>
</feature>
<name>B3S299_TRIAD</name>
<dbReference type="GeneID" id="6755733"/>
<dbReference type="CTD" id="6755733"/>
<evidence type="ECO:0000313" key="3">
    <source>
        <dbReference type="EMBL" id="EDV23610.1"/>
    </source>
</evidence>
<evidence type="ECO:0000313" key="4">
    <source>
        <dbReference type="Proteomes" id="UP000009022"/>
    </source>
</evidence>
<reference evidence="3 4" key="1">
    <citation type="journal article" date="2008" name="Nature">
        <title>The Trichoplax genome and the nature of placozoans.</title>
        <authorList>
            <person name="Srivastava M."/>
            <person name="Begovic E."/>
            <person name="Chapman J."/>
            <person name="Putnam N.H."/>
            <person name="Hellsten U."/>
            <person name="Kawashima T."/>
            <person name="Kuo A."/>
            <person name="Mitros T."/>
            <person name="Salamov A."/>
            <person name="Carpenter M.L."/>
            <person name="Signorovitch A.Y."/>
            <person name="Moreno M.A."/>
            <person name="Kamm K."/>
            <person name="Grimwood J."/>
            <person name="Schmutz J."/>
            <person name="Shapiro H."/>
            <person name="Grigoriev I.V."/>
            <person name="Buss L.W."/>
            <person name="Schierwater B."/>
            <person name="Dellaporta S.L."/>
            <person name="Rokhsar D.S."/>
        </authorList>
    </citation>
    <scope>NUCLEOTIDE SEQUENCE [LARGE SCALE GENOMIC DNA]</scope>
    <source>
        <strain evidence="3 4">Grell-BS-1999</strain>
    </source>
</reference>
<feature type="compositionally biased region" description="Polar residues" evidence="1">
    <location>
        <begin position="200"/>
        <end position="209"/>
    </location>
</feature>
<dbReference type="InParanoid" id="B3S299"/>
<feature type="compositionally biased region" description="Low complexity" evidence="1">
    <location>
        <begin position="76"/>
        <end position="98"/>
    </location>
</feature>
<gene>
    <name evidence="3" type="ORF">TRIADDRAFT_58428</name>
</gene>
<feature type="compositionally biased region" description="Polar residues" evidence="1">
    <location>
        <begin position="40"/>
        <end position="49"/>
    </location>
</feature>
<keyword evidence="2" id="KW-0472">Membrane</keyword>